<feature type="region of interest" description="Disordered" evidence="1">
    <location>
        <begin position="28"/>
        <end position="62"/>
    </location>
</feature>
<dbReference type="VEuPathDB" id="FungiDB:MFRU_019g00380"/>
<accession>A0A5M9J9P9</accession>
<dbReference type="EMBL" id="VICG01000012">
    <property type="protein sequence ID" value="KAA8566328.1"/>
    <property type="molecule type" value="Genomic_DNA"/>
</dbReference>
<reference evidence="2 3" key="1">
    <citation type="submission" date="2019-06" db="EMBL/GenBank/DDBJ databases">
        <title>Genome Sequence of the Brown Rot Fungal Pathogen Monilinia fructicola.</title>
        <authorList>
            <person name="De Miccolis Angelini R.M."/>
            <person name="Landi L."/>
            <person name="Abate D."/>
            <person name="Pollastro S."/>
            <person name="Romanazzi G."/>
            <person name="Faretra F."/>
        </authorList>
    </citation>
    <scope>NUCLEOTIDE SEQUENCE [LARGE SCALE GENOMIC DNA]</scope>
    <source>
        <strain evidence="2 3">Mfrc123</strain>
    </source>
</reference>
<dbReference type="AlphaFoldDB" id="A0A5M9J9P9"/>
<organism evidence="2 3">
    <name type="scientific">Monilinia fructicola</name>
    <name type="common">Brown rot fungus</name>
    <name type="synonym">Ciboria fructicola</name>
    <dbReference type="NCBI Taxonomy" id="38448"/>
    <lineage>
        <taxon>Eukaryota</taxon>
        <taxon>Fungi</taxon>
        <taxon>Dikarya</taxon>
        <taxon>Ascomycota</taxon>
        <taxon>Pezizomycotina</taxon>
        <taxon>Leotiomycetes</taxon>
        <taxon>Helotiales</taxon>
        <taxon>Sclerotiniaceae</taxon>
        <taxon>Monilinia</taxon>
    </lineage>
</organism>
<feature type="region of interest" description="Disordered" evidence="1">
    <location>
        <begin position="514"/>
        <end position="614"/>
    </location>
</feature>
<evidence type="ECO:0000256" key="1">
    <source>
        <dbReference type="SAM" id="MobiDB-lite"/>
    </source>
</evidence>
<feature type="region of interest" description="Disordered" evidence="1">
    <location>
        <begin position="169"/>
        <end position="192"/>
    </location>
</feature>
<protein>
    <submittedName>
        <fullName evidence="2">Uncharacterized protein</fullName>
    </submittedName>
</protein>
<evidence type="ECO:0000313" key="3">
    <source>
        <dbReference type="Proteomes" id="UP000322873"/>
    </source>
</evidence>
<proteinExistence type="predicted"/>
<feature type="compositionally biased region" description="Low complexity" evidence="1">
    <location>
        <begin position="116"/>
        <end position="149"/>
    </location>
</feature>
<comment type="caution">
    <text evidence="2">The sequence shown here is derived from an EMBL/GenBank/DDBJ whole genome shotgun (WGS) entry which is preliminary data.</text>
</comment>
<feature type="compositionally biased region" description="Low complexity" evidence="1">
    <location>
        <begin position="89"/>
        <end position="108"/>
    </location>
</feature>
<evidence type="ECO:0000313" key="2">
    <source>
        <dbReference type="EMBL" id="KAA8566328.1"/>
    </source>
</evidence>
<dbReference type="Proteomes" id="UP000322873">
    <property type="component" value="Unassembled WGS sequence"/>
</dbReference>
<feature type="compositionally biased region" description="Low complexity" evidence="1">
    <location>
        <begin position="28"/>
        <end position="53"/>
    </location>
</feature>
<feature type="region of interest" description="Disordered" evidence="1">
    <location>
        <begin position="89"/>
        <end position="150"/>
    </location>
</feature>
<sequence>MVYDVLLVPRSAAEVSSGVTTAVPVASVSTSTSSSSSSTSTLAPPTSTSSPTPEDTTQTPQPFSTLVSIVPAATSTPVTVAAEVPAEVPAVQSSSTTTTAVESTTSTPLPQPPPALAAATSSISQTLTTSTDLSTTTSASPASKGTAPTELSNASLAIAQSELSTIASTTHNPTTHATPVRSVTASSTKPVQSPSGGGVGFLAIIALLIFFCNRRRKSKRGSLLTPLNPRTRGQFYDIDKKAQGQYYDIYDDSVGSAGRGTNFKAQIGGAATNFGAGIAGIGSTLKSHVHPGNRPTVNLNRGNSQFYETHQSHIIAGTTLWHRYIHCTTPQKIERTISRTGLRVYSGERKKKRILLRWHVECQKSRPTSTRPRIFGNLMDMDDRNLLLKAERRRLSHSSDSGAGQMLGNLGLDFGIPQDPFADPVPKMAKSKPNINPFADPNIVYGPAAYRTPSISSVSRYPSSIAPSTESFRDTLYSTASNINNTRRVAGRSDPFDLERPELWLPILANSVPKVPGRSSPALPERASDLYSDPLMMPNSKPDQASITPTSRVMTNDSRIPSQGTYESKYSSRTSMGDWGDPGPDVGSGPNSLANQGFYGMNGSMNREWDSREK</sequence>
<name>A0A5M9J9P9_MONFR</name>
<gene>
    <name evidence="2" type="ORF">EYC84_008915</name>
</gene>
<feature type="compositionally biased region" description="Polar residues" evidence="1">
    <location>
        <begin position="541"/>
        <end position="575"/>
    </location>
</feature>
<keyword evidence="3" id="KW-1185">Reference proteome</keyword>